<sequence length="46" mass="5040">MSSPISLSKTTKIPIGKETNNNPKITESSAVKGIPTAWSNLFWFCN</sequence>
<keyword evidence="3" id="KW-1185">Reference proteome</keyword>
<feature type="region of interest" description="Disordered" evidence="1">
    <location>
        <begin position="1"/>
        <end position="26"/>
    </location>
</feature>
<dbReference type="Proteomes" id="UP000029384">
    <property type="component" value="Unassembled WGS sequence"/>
</dbReference>
<evidence type="ECO:0000313" key="2">
    <source>
        <dbReference type="EMBL" id="KFM21068.1"/>
    </source>
</evidence>
<feature type="compositionally biased region" description="Polar residues" evidence="1">
    <location>
        <begin position="1"/>
        <end position="11"/>
    </location>
</feature>
<comment type="caution">
    <text evidence="2">The sequence shown here is derived from an EMBL/GenBank/DDBJ whole genome shotgun (WGS) entry which is preliminary data.</text>
</comment>
<reference evidence="2 3" key="1">
    <citation type="submission" date="2014-06" db="EMBL/GenBank/DDBJ databases">
        <authorList>
            <person name="Ngugi D.K."/>
            <person name="Blom J."/>
            <person name="Alam I."/>
            <person name="Rashid M."/>
            <person name="Baalawi W."/>
            <person name="Zhang G."/>
            <person name="Hikmawan T."/>
            <person name="Guan Y."/>
            <person name="Antunes A."/>
            <person name="Siam R."/>
            <person name="El-Dorry H."/>
            <person name="Bajic V."/>
            <person name="Stingl U."/>
        </authorList>
    </citation>
    <scope>NUCLEOTIDE SEQUENCE [LARGE SCALE GENOMIC DNA]</scope>
    <source>
        <strain evidence="2">SCGC AAA799-B03</strain>
    </source>
</reference>
<dbReference type="EMBL" id="JOTA01000066">
    <property type="protein sequence ID" value="KFM21068.1"/>
    <property type="molecule type" value="Genomic_DNA"/>
</dbReference>
<evidence type="ECO:0000313" key="3">
    <source>
        <dbReference type="Proteomes" id="UP000029384"/>
    </source>
</evidence>
<feature type="non-terminal residue" evidence="2">
    <location>
        <position position="46"/>
    </location>
</feature>
<name>A0A087S5R4_9ARCH</name>
<proteinExistence type="predicted"/>
<accession>A0A087S5R4</accession>
<gene>
    <name evidence="2" type="ORF">AAA799B03_01410</name>
</gene>
<protein>
    <submittedName>
        <fullName evidence="2">Uncharacterized protein</fullName>
    </submittedName>
</protein>
<dbReference type="AlphaFoldDB" id="A0A087S5R4"/>
<organism evidence="2 3">
    <name type="scientific">Marine Group I thaumarchaeote SCGC AAA799-B03</name>
    <dbReference type="NCBI Taxonomy" id="1502289"/>
    <lineage>
        <taxon>Archaea</taxon>
        <taxon>Nitrososphaerota</taxon>
        <taxon>Marine Group I</taxon>
    </lineage>
</organism>
<evidence type="ECO:0000256" key="1">
    <source>
        <dbReference type="SAM" id="MobiDB-lite"/>
    </source>
</evidence>